<feature type="compositionally biased region" description="Polar residues" evidence="9">
    <location>
        <begin position="1173"/>
        <end position="1182"/>
    </location>
</feature>
<feature type="compositionally biased region" description="Polar residues" evidence="9">
    <location>
        <begin position="1073"/>
        <end position="1084"/>
    </location>
</feature>
<feature type="region of interest" description="Disordered" evidence="9">
    <location>
        <begin position="685"/>
        <end position="707"/>
    </location>
</feature>
<dbReference type="AlphaFoldDB" id="A0AAU9X8D9"/>
<keyword evidence="7" id="KW-0963">Cytoplasm</keyword>
<evidence type="ECO:0000313" key="12">
    <source>
        <dbReference type="Proteomes" id="UP001159428"/>
    </source>
</evidence>
<feature type="compositionally biased region" description="Polar residues" evidence="9">
    <location>
        <begin position="349"/>
        <end position="361"/>
    </location>
</feature>
<feature type="region of interest" description="Disordered" evidence="9">
    <location>
        <begin position="1245"/>
        <end position="1270"/>
    </location>
</feature>
<dbReference type="InterPro" id="IPR019821">
    <property type="entry name" value="Kinesin_motor_CS"/>
</dbReference>
<dbReference type="GO" id="GO:0003777">
    <property type="term" value="F:microtubule motor activity"/>
    <property type="evidence" value="ECO:0007669"/>
    <property type="project" value="InterPro"/>
</dbReference>
<keyword evidence="6 8" id="KW-0505">Motor protein</keyword>
<keyword evidence="2" id="KW-0493">Microtubule</keyword>
<accession>A0AAU9X8D9</accession>
<dbReference type="GO" id="GO:0007018">
    <property type="term" value="P:microtubule-based movement"/>
    <property type="evidence" value="ECO:0007669"/>
    <property type="project" value="InterPro"/>
</dbReference>
<dbReference type="Pfam" id="PF00225">
    <property type="entry name" value="Kinesin"/>
    <property type="match status" value="2"/>
</dbReference>
<reference evidence="11 12" key="1">
    <citation type="submission" date="2022-05" db="EMBL/GenBank/DDBJ databases">
        <authorList>
            <consortium name="Genoscope - CEA"/>
            <person name="William W."/>
        </authorList>
    </citation>
    <scope>NUCLEOTIDE SEQUENCE [LARGE SCALE GENOMIC DNA]</scope>
</reference>
<evidence type="ECO:0000256" key="9">
    <source>
        <dbReference type="SAM" id="MobiDB-lite"/>
    </source>
</evidence>
<dbReference type="Gene3D" id="3.40.850.10">
    <property type="entry name" value="Kinesin motor domain"/>
    <property type="match status" value="2"/>
</dbReference>
<keyword evidence="12" id="KW-1185">Reference proteome</keyword>
<dbReference type="SUPFAM" id="SSF52540">
    <property type="entry name" value="P-loop containing nucleoside triphosphate hydrolases"/>
    <property type="match status" value="1"/>
</dbReference>
<dbReference type="InterPro" id="IPR027417">
    <property type="entry name" value="P-loop_NTPase"/>
</dbReference>
<evidence type="ECO:0000256" key="2">
    <source>
        <dbReference type="ARBA" id="ARBA00022701"/>
    </source>
</evidence>
<gene>
    <name evidence="11" type="ORF">PMEA_00019033</name>
</gene>
<dbReference type="Proteomes" id="UP001159428">
    <property type="component" value="Unassembled WGS sequence"/>
</dbReference>
<evidence type="ECO:0000256" key="1">
    <source>
        <dbReference type="ARBA" id="ARBA00004245"/>
    </source>
</evidence>
<comment type="similarity">
    <text evidence="8">Belongs to the TRAFAC class myosin-kinesin ATPase superfamily. Kinesin family.</text>
</comment>
<feature type="compositionally biased region" description="Basic and acidic residues" evidence="9">
    <location>
        <begin position="265"/>
        <end position="275"/>
    </location>
</feature>
<evidence type="ECO:0000259" key="10">
    <source>
        <dbReference type="PROSITE" id="PS50067"/>
    </source>
</evidence>
<feature type="region of interest" description="Disordered" evidence="9">
    <location>
        <begin position="1073"/>
        <end position="1115"/>
    </location>
</feature>
<keyword evidence="5" id="KW-0175">Coiled coil</keyword>
<organism evidence="11 12">
    <name type="scientific">Pocillopora meandrina</name>
    <dbReference type="NCBI Taxonomy" id="46732"/>
    <lineage>
        <taxon>Eukaryota</taxon>
        <taxon>Metazoa</taxon>
        <taxon>Cnidaria</taxon>
        <taxon>Anthozoa</taxon>
        <taxon>Hexacorallia</taxon>
        <taxon>Scleractinia</taxon>
        <taxon>Astrocoeniina</taxon>
        <taxon>Pocilloporidae</taxon>
        <taxon>Pocillopora</taxon>
    </lineage>
</organism>
<proteinExistence type="inferred from homology"/>
<feature type="compositionally biased region" description="Polar residues" evidence="9">
    <location>
        <begin position="285"/>
        <end position="307"/>
    </location>
</feature>
<feature type="region of interest" description="Disordered" evidence="9">
    <location>
        <begin position="345"/>
        <end position="398"/>
    </location>
</feature>
<evidence type="ECO:0000313" key="11">
    <source>
        <dbReference type="EMBL" id="CAH3139890.1"/>
    </source>
</evidence>
<comment type="caution">
    <text evidence="11">The sequence shown here is derived from an EMBL/GenBank/DDBJ whole genome shotgun (WGS) entry which is preliminary data.</text>
</comment>
<feature type="region of interest" description="Disordered" evidence="9">
    <location>
        <begin position="828"/>
        <end position="920"/>
    </location>
</feature>
<evidence type="ECO:0000256" key="4">
    <source>
        <dbReference type="ARBA" id="ARBA00022840"/>
    </source>
</evidence>
<dbReference type="SMART" id="SM00129">
    <property type="entry name" value="KISc"/>
    <property type="match status" value="1"/>
</dbReference>
<feature type="compositionally biased region" description="Basic and acidic residues" evidence="9">
    <location>
        <begin position="1253"/>
        <end position="1270"/>
    </location>
</feature>
<dbReference type="PROSITE" id="PS50067">
    <property type="entry name" value="KINESIN_MOTOR_2"/>
    <property type="match status" value="1"/>
</dbReference>
<feature type="domain" description="Kinesin motor" evidence="10">
    <location>
        <begin position="16"/>
        <end position="517"/>
    </location>
</feature>
<feature type="binding site" evidence="8">
    <location>
        <begin position="95"/>
        <end position="102"/>
    </location>
    <ligand>
        <name>ATP</name>
        <dbReference type="ChEBI" id="CHEBI:30616"/>
    </ligand>
</feature>
<keyword evidence="7" id="KW-0206">Cytoskeleton</keyword>
<dbReference type="PRINTS" id="PR00380">
    <property type="entry name" value="KINESINHEAVY"/>
</dbReference>
<name>A0AAU9X8D9_9CNID</name>
<evidence type="ECO:0000256" key="5">
    <source>
        <dbReference type="ARBA" id="ARBA00023054"/>
    </source>
</evidence>
<dbReference type="GO" id="GO:0008017">
    <property type="term" value="F:microtubule binding"/>
    <property type="evidence" value="ECO:0007669"/>
    <property type="project" value="InterPro"/>
</dbReference>
<keyword evidence="4 8" id="KW-0067">ATP-binding</keyword>
<sequence>MKDKKSLRTREGESDRIRVYVRVRPRTAEEARLREDPGVESDNFEVSLNDARERRYRFDRIFPGQTTNREVYNTVGRPLLDAVFSGFNGTLMAYGQTGTGKTHTLMSKDGICALVAEKLFKRIHSDKHHDYKVYMSYLQIYQEKIYDLLNANSKLELVLREDPTRGVYVDNLSEYVVRDTAEVLSLLKQGRKKLIFAETRMNRVSSRSHSVCQITVERTRAKDGKKAGAEGKLAGNRLDFSSLLSPSSAMRPPSRKGVRSTGSLDRLREETKPRDFSAPLKKTSAKQQSFIPHRTSTPASKRSLSRNNDYRHSFHLSSLPEMTVTPDLPNRWSIGDMTSSLTGLGGSLPFSSSASQGSDLQRSMESELESSTESEGWPSTPSSPDIPEYSLGEEDDDDDESFLEGIRIRDDVLIAGRINICDLAGSERVKKAGVEGERLAELQHVNLSLLELGNTIHALSEGKRTHIPYRNSSLTRLLQDSLGGNCKTSFVMCISPSLRDVNETRCTLDFGQRALKITTTAYVNIEIDYRKLSEDLRKRIECQELEIKVQKDNFEKQSNAIKSDAELKLTEVQTLLDTERDRFRIEIENLRKEKENLAKTLFDERSQRRVLEGMHHASLEAAVLIERQKIKNNEEREKQRLQRALDEERRRSWTIEQQTKQEYERALEDEKKRTKLLKELEREGLEKSLQEEKQRSRELEERLVKSPSHERYTQTIAMFDEPDFPRMPPGTNQTETLYNVLLAEIMSLQLLYQMQDLSHACNADDPKSRDSGCAEYEEEVIHSVSSSVLEKGGLLLNNLRGRQGGASRFSLTSTDSLRELYLLQFPPSPKLSRASQKTESVPIIPSKGSLSELHSDSNKSFMSTDCDGPRGQDGTSSSSMESFLEEPLSPRFRRRPCDSGCSSQHSDSDHSPGAGIRSRPIDIAGRTRALSNPVNRLNVSAYVPLAEGEDEDFDLTEPDEIQTVKKRVDHLENDLCRLKTELDAETVNFFSEVFRVEVPFLREGELSRVMRRLFEGVKEKLLYRICAGQRSPVEEEEDELDLSPPVLEEAVNLLLVSKTVMSCLLVLQNRRNTGKSHNSTTTELPTVIHVPSKANKKTQTSPGPNRSLRRIRKDVSVGTDLPAKIQLSNKECQTSLQELSDRVLAINSPPKDEVLQVNPNLEAWNDFPDSNAHRTSQGSIPPQSRDPDGASSEGEPAITDENREEVALESRYEGVMSYSEDDDLRETKGKKKKKTRLFSCLSPPRLSFRKKSEKANRSKPETTKLVMKEI</sequence>
<feature type="region of interest" description="Disordered" evidence="9">
    <location>
        <begin position="1162"/>
        <end position="1205"/>
    </location>
</feature>
<evidence type="ECO:0000256" key="7">
    <source>
        <dbReference type="ARBA" id="ARBA00023212"/>
    </source>
</evidence>
<dbReference type="PANTHER" id="PTHR47968:SF36">
    <property type="entry name" value="KINESIN HEAVY CHAIN ISOFORM X1"/>
    <property type="match status" value="1"/>
</dbReference>
<dbReference type="InterPro" id="IPR027640">
    <property type="entry name" value="Kinesin-like_fam"/>
</dbReference>
<evidence type="ECO:0000256" key="8">
    <source>
        <dbReference type="PROSITE-ProRule" id="PRU00283"/>
    </source>
</evidence>
<dbReference type="InterPro" id="IPR001752">
    <property type="entry name" value="Kinesin_motor_dom"/>
</dbReference>
<dbReference type="CDD" id="cd00106">
    <property type="entry name" value="KISc"/>
    <property type="match status" value="1"/>
</dbReference>
<evidence type="ECO:0000256" key="6">
    <source>
        <dbReference type="ARBA" id="ARBA00023175"/>
    </source>
</evidence>
<protein>
    <recommendedName>
        <fullName evidence="10">Kinesin motor domain-containing protein</fullName>
    </recommendedName>
</protein>
<dbReference type="PROSITE" id="PS00411">
    <property type="entry name" value="KINESIN_MOTOR_1"/>
    <property type="match status" value="1"/>
</dbReference>
<dbReference type="PANTHER" id="PTHR47968">
    <property type="entry name" value="CENTROMERE PROTEIN E"/>
    <property type="match status" value="1"/>
</dbReference>
<evidence type="ECO:0000256" key="3">
    <source>
        <dbReference type="ARBA" id="ARBA00022741"/>
    </source>
</evidence>
<feature type="region of interest" description="Disordered" evidence="9">
    <location>
        <begin position="242"/>
        <end position="307"/>
    </location>
</feature>
<dbReference type="GO" id="GO:0005874">
    <property type="term" value="C:microtubule"/>
    <property type="evidence" value="ECO:0007669"/>
    <property type="project" value="UniProtKB-KW"/>
</dbReference>
<dbReference type="GO" id="GO:0005524">
    <property type="term" value="F:ATP binding"/>
    <property type="evidence" value="ECO:0007669"/>
    <property type="project" value="UniProtKB-UniRule"/>
</dbReference>
<dbReference type="EMBL" id="CALNXJ010000033">
    <property type="protein sequence ID" value="CAH3139890.1"/>
    <property type="molecule type" value="Genomic_DNA"/>
</dbReference>
<keyword evidence="3 8" id="KW-0547">Nucleotide-binding</keyword>
<dbReference type="InterPro" id="IPR036961">
    <property type="entry name" value="Kinesin_motor_dom_sf"/>
</dbReference>
<comment type="subcellular location">
    <subcellularLocation>
        <location evidence="1">Cytoplasm</location>
        <location evidence="1">Cytoskeleton</location>
    </subcellularLocation>
</comment>